<dbReference type="Proteomes" id="UP000265520">
    <property type="component" value="Unassembled WGS sequence"/>
</dbReference>
<sequence length="77" mass="9132">EQLRFKYFKDSLNREVSPSMKMGAFNRVDFADLSEEEMKTLPFCNFYCDISRTDLILLQELDSFLRKRQEEFSGCSS</sequence>
<feature type="non-terminal residue" evidence="1">
    <location>
        <position position="1"/>
    </location>
</feature>
<comment type="caution">
    <text evidence="1">The sequence shown here is derived from an EMBL/GenBank/DDBJ whole genome shotgun (WGS) entry which is preliminary data.</text>
</comment>
<reference evidence="1 2" key="1">
    <citation type="journal article" date="2018" name="Front. Plant Sci.">
        <title>Red Clover (Trifolium pratense) and Zigzag Clover (T. medium) - A Picture of Genomic Similarities and Differences.</title>
        <authorList>
            <person name="Dluhosova J."/>
            <person name="Istvanek J."/>
            <person name="Nedelnik J."/>
            <person name="Repkova J."/>
        </authorList>
    </citation>
    <scope>NUCLEOTIDE SEQUENCE [LARGE SCALE GENOMIC DNA]</scope>
    <source>
        <strain evidence="2">cv. 10/8</strain>
        <tissue evidence="1">Leaf</tissue>
    </source>
</reference>
<name>A0A392T9Z4_9FABA</name>
<keyword evidence="2" id="KW-1185">Reference proteome</keyword>
<evidence type="ECO:0000313" key="2">
    <source>
        <dbReference type="Proteomes" id="UP000265520"/>
    </source>
</evidence>
<dbReference type="EMBL" id="LXQA010538321">
    <property type="protein sequence ID" value="MCI57963.1"/>
    <property type="molecule type" value="Genomic_DNA"/>
</dbReference>
<proteinExistence type="predicted"/>
<protein>
    <submittedName>
        <fullName evidence="1">Uncharacterized protein</fullName>
    </submittedName>
</protein>
<dbReference type="AlphaFoldDB" id="A0A392T9Z4"/>
<evidence type="ECO:0000313" key="1">
    <source>
        <dbReference type="EMBL" id="MCI57963.1"/>
    </source>
</evidence>
<accession>A0A392T9Z4</accession>
<organism evidence="1 2">
    <name type="scientific">Trifolium medium</name>
    <dbReference type="NCBI Taxonomy" id="97028"/>
    <lineage>
        <taxon>Eukaryota</taxon>
        <taxon>Viridiplantae</taxon>
        <taxon>Streptophyta</taxon>
        <taxon>Embryophyta</taxon>
        <taxon>Tracheophyta</taxon>
        <taxon>Spermatophyta</taxon>
        <taxon>Magnoliopsida</taxon>
        <taxon>eudicotyledons</taxon>
        <taxon>Gunneridae</taxon>
        <taxon>Pentapetalae</taxon>
        <taxon>rosids</taxon>
        <taxon>fabids</taxon>
        <taxon>Fabales</taxon>
        <taxon>Fabaceae</taxon>
        <taxon>Papilionoideae</taxon>
        <taxon>50 kb inversion clade</taxon>
        <taxon>NPAAA clade</taxon>
        <taxon>Hologalegina</taxon>
        <taxon>IRL clade</taxon>
        <taxon>Trifolieae</taxon>
        <taxon>Trifolium</taxon>
    </lineage>
</organism>